<comment type="caution">
    <text evidence="2">The sequence shown here is derived from an EMBL/GenBank/DDBJ whole genome shotgun (WGS) entry which is preliminary data.</text>
</comment>
<gene>
    <name evidence="2" type="ORF">FGL95_18460</name>
</gene>
<accession>A0A848KGY2</accession>
<evidence type="ECO:0000259" key="1">
    <source>
        <dbReference type="Pfam" id="PF01796"/>
    </source>
</evidence>
<dbReference type="PANTHER" id="PTHR34075:SF5">
    <property type="entry name" value="BLR3430 PROTEIN"/>
    <property type="match status" value="1"/>
</dbReference>
<dbReference type="PANTHER" id="PTHR34075">
    <property type="entry name" value="BLR3430 PROTEIN"/>
    <property type="match status" value="1"/>
</dbReference>
<dbReference type="Gene3D" id="6.10.30.10">
    <property type="match status" value="2"/>
</dbReference>
<keyword evidence="3" id="KW-1185">Reference proteome</keyword>
<reference evidence="2 3" key="1">
    <citation type="submission" date="2019-05" db="EMBL/GenBank/DDBJ databases">
        <authorList>
            <person name="Lee S.D."/>
        </authorList>
    </citation>
    <scope>NUCLEOTIDE SEQUENCE [LARGE SCALE GENOMIC DNA]</scope>
    <source>
        <strain evidence="2 3">YC2-7</strain>
    </source>
</reference>
<dbReference type="InterPro" id="IPR052513">
    <property type="entry name" value="Thioester_dehydratase-like"/>
</dbReference>
<evidence type="ECO:0000313" key="3">
    <source>
        <dbReference type="Proteomes" id="UP000535543"/>
    </source>
</evidence>
<dbReference type="Pfam" id="PF01796">
    <property type="entry name" value="OB_ChsH2_C"/>
    <property type="match status" value="2"/>
</dbReference>
<dbReference type="EMBL" id="VCQU01000006">
    <property type="protein sequence ID" value="NMN97026.1"/>
    <property type="molecule type" value="Genomic_DNA"/>
</dbReference>
<protein>
    <submittedName>
        <fullName evidence="2">DNA-binding protein</fullName>
    </submittedName>
</protein>
<sequence length="324" mass="35207">MTVVNSTAVELPLSAPLNAAFDYTRSVGPTIGAFLTGLRDRRIVGARGSDGRVCVPPPEYDPVTYEPLTDFVDVSPVGTVTSWSWAAEPIEGQPLDHPFAWAFVTLDGADTAILHAVDAGSPENMQTGMRVHVHWADETIGSIRDIACFVPGDEAEPVGTEADSPPVTMLTTPIRLAYQHSASYEESFYLRGLAEGKLIGGRTGPGAKVYIPPRGACPTDGLPTNEQVELPDKGTVTTFCVVNVPFLGQRIKPPYIAAYVLLDGADIAFLHLILECDPAEVRMGMRVEAVWKPQSEWGFTLENIDYFRPSGEPDAEYDTYKQHL</sequence>
<reference evidence="2 3" key="2">
    <citation type="submission" date="2020-06" db="EMBL/GenBank/DDBJ databases">
        <title>Antribacter stalactiti gen. nov., sp. nov., a new member of the family Nacardiaceae isolated from a cave.</title>
        <authorList>
            <person name="Kim I.S."/>
        </authorList>
    </citation>
    <scope>NUCLEOTIDE SEQUENCE [LARGE SCALE GENOMIC DNA]</scope>
    <source>
        <strain evidence="2 3">YC2-7</strain>
    </source>
</reference>
<dbReference type="SUPFAM" id="SSF50249">
    <property type="entry name" value="Nucleic acid-binding proteins"/>
    <property type="match status" value="2"/>
</dbReference>
<evidence type="ECO:0000313" key="2">
    <source>
        <dbReference type="EMBL" id="NMN97026.1"/>
    </source>
</evidence>
<dbReference type="AlphaFoldDB" id="A0A848KGY2"/>
<keyword evidence="2" id="KW-0238">DNA-binding</keyword>
<dbReference type="RefSeq" id="WP_169589531.1">
    <property type="nucleotide sequence ID" value="NZ_VCQU01000006.1"/>
</dbReference>
<proteinExistence type="predicted"/>
<feature type="domain" description="ChsH2 C-terminal OB-fold" evidence="1">
    <location>
        <begin position="228"/>
        <end position="292"/>
    </location>
</feature>
<dbReference type="InterPro" id="IPR002878">
    <property type="entry name" value="ChsH2_C"/>
</dbReference>
<organism evidence="2 3">
    <name type="scientific">Antrihabitans stalactiti</name>
    <dbReference type="NCBI Taxonomy" id="2584121"/>
    <lineage>
        <taxon>Bacteria</taxon>
        <taxon>Bacillati</taxon>
        <taxon>Actinomycetota</taxon>
        <taxon>Actinomycetes</taxon>
        <taxon>Mycobacteriales</taxon>
        <taxon>Nocardiaceae</taxon>
        <taxon>Antrihabitans</taxon>
    </lineage>
</organism>
<dbReference type="InterPro" id="IPR012340">
    <property type="entry name" value="NA-bd_OB-fold"/>
</dbReference>
<feature type="domain" description="ChsH2 C-terminal OB-fold" evidence="1">
    <location>
        <begin position="72"/>
        <end position="135"/>
    </location>
</feature>
<dbReference type="GO" id="GO:0003677">
    <property type="term" value="F:DNA binding"/>
    <property type="evidence" value="ECO:0007669"/>
    <property type="project" value="UniProtKB-KW"/>
</dbReference>
<dbReference type="Proteomes" id="UP000535543">
    <property type="component" value="Unassembled WGS sequence"/>
</dbReference>
<name>A0A848KGY2_9NOCA</name>